<comment type="caution">
    <text evidence="1">The sequence shown here is derived from an EMBL/GenBank/DDBJ whole genome shotgun (WGS) entry which is preliminary data.</text>
</comment>
<sequence length="177" mass="19983">VGSWSTLVLLENHLEARYFTKNLVVSWRIGYELLPTNVKIASIRNGFNQGCPRCEAIAKTLIHALKDCPISREVHSIGGWDTSTMSRQSSNLSKDFHIYNILNVPLLSQNEAIKKWEKHQKGVVKINFDATINVNRMGYGVIIRDDDGFVLRGGGGFIDKRVTVHEVKCIVFERGIE</sequence>
<protein>
    <recommendedName>
        <fullName evidence="3">Reverse transcriptase zinc-binding domain-containing protein</fullName>
    </recommendedName>
</protein>
<evidence type="ECO:0000313" key="2">
    <source>
        <dbReference type="Proteomes" id="UP000593561"/>
    </source>
</evidence>
<organism evidence="1 2">
    <name type="scientific">Gossypium davidsonii</name>
    <name type="common">Davidson's cotton</name>
    <name type="synonym">Gossypium klotzschianum subsp. davidsonii</name>
    <dbReference type="NCBI Taxonomy" id="34287"/>
    <lineage>
        <taxon>Eukaryota</taxon>
        <taxon>Viridiplantae</taxon>
        <taxon>Streptophyta</taxon>
        <taxon>Embryophyta</taxon>
        <taxon>Tracheophyta</taxon>
        <taxon>Spermatophyta</taxon>
        <taxon>Magnoliopsida</taxon>
        <taxon>eudicotyledons</taxon>
        <taxon>Gunneridae</taxon>
        <taxon>Pentapetalae</taxon>
        <taxon>rosids</taxon>
        <taxon>malvids</taxon>
        <taxon>Malvales</taxon>
        <taxon>Malvaceae</taxon>
        <taxon>Malvoideae</taxon>
        <taxon>Gossypium</taxon>
    </lineage>
</organism>
<keyword evidence="2" id="KW-1185">Reference proteome</keyword>
<reference evidence="1 2" key="1">
    <citation type="journal article" date="2019" name="Genome Biol. Evol.">
        <title>Insights into the evolution of the New World diploid cottons (Gossypium, subgenus Houzingenia) based on genome sequencing.</title>
        <authorList>
            <person name="Grover C.E."/>
            <person name="Arick M.A. 2nd"/>
            <person name="Thrash A."/>
            <person name="Conover J.L."/>
            <person name="Sanders W.S."/>
            <person name="Peterson D.G."/>
            <person name="Frelichowski J.E."/>
            <person name="Scheffler J.A."/>
            <person name="Scheffler B.E."/>
            <person name="Wendel J.F."/>
        </authorList>
    </citation>
    <scope>NUCLEOTIDE SEQUENCE [LARGE SCALE GENOMIC DNA]</scope>
    <source>
        <strain evidence="1">27</strain>
        <tissue evidence="1">Leaf</tissue>
    </source>
</reference>
<dbReference type="Proteomes" id="UP000593561">
    <property type="component" value="Unassembled WGS sequence"/>
</dbReference>
<evidence type="ECO:0008006" key="3">
    <source>
        <dbReference type="Google" id="ProtNLM"/>
    </source>
</evidence>
<dbReference type="EMBL" id="JABFAC010000006">
    <property type="protein sequence ID" value="MBA0614896.1"/>
    <property type="molecule type" value="Genomic_DNA"/>
</dbReference>
<gene>
    <name evidence="1" type="ORF">Godav_015127</name>
</gene>
<evidence type="ECO:0000313" key="1">
    <source>
        <dbReference type="EMBL" id="MBA0614896.1"/>
    </source>
</evidence>
<name>A0A7J8RNI8_GOSDV</name>
<dbReference type="AlphaFoldDB" id="A0A7J8RNI8"/>
<feature type="non-terminal residue" evidence="1">
    <location>
        <position position="177"/>
    </location>
</feature>
<proteinExistence type="predicted"/>
<accession>A0A7J8RNI8</accession>
<feature type="non-terminal residue" evidence="1">
    <location>
        <position position="1"/>
    </location>
</feature>